<dbReference type="Pfam" id="PF00072">
    <property type="entry name" value="Response_reg"/>
    <property type="match status" value="1"/>
</dbReference>
<gene>
    <name evidence="4" type="ORF">ED312_14780</name>
</gene>
<name>A0A3N0E7H6_SINP1</name>
<dbReference type="PANTHER" id="PTHR37299">
    <property type="entry name" value="TRANSCRIPTIONAL REGULATOR-RELATED"/>
    <property type="match status" value="1"/>
</dbReference>
<proteinExistence type="predicted"/>
<dbReference type="Gene3D" id="3.40.50.2300">
    <property type="match status" value="1"/>
</dbReference>
<keyword evidence="1" id="KW-0597">Phosphoprotein</keyword>
<dbReference type="InterPro" id="IPR007492">
    <property type="entry name" value="LytTR_DNA-bd_dom"/>
</dbReference>
<dbReference type="SUPFAM" id="SSF52172">
    <property type="entry name" value="CheY-like"/>
    <property type="match status" value="1"/>
</dbReference>
<evidence type="ECO:0000313" key="5">
    <source>
        <dbReference type="Proteomes" id="UP000267469"/>
    </source>
</evidence>
<dbReference type="InterPro" id="IPR001789">
    <property type="entry name" value="Sig_transdc_resp-reg_receiver"/>
</dbReference>
<dbReference type="Gene3D" id="2.40.50.1020">
    <property type="entry name" value="LytTr DNA-binding domain"/>
    <property type="match status" value="1"/>
</dbReference>
<dbReference type="Proteomes" id="UP000267469">
    <property type="component" value="Unassembled WGS sequence"/>
</dbReference>
<organism evidence="4 5">
    <name type="scientific">Sinomicrobium pectinilyticum</name>
    <dbReference type="NCBI Taxonomy" id="1084421"/>
    <lineage>
        <taxon>Bacteria</taxon>
        <taxon>Pseudomonadati</taxon>
        <taxon>Bacteroidota</taxon>
        <taxon>Flavobacteriia</taxon>
        <taxon>Flavobacteriales</taxon>
        <taxon>Flavobacteriaceae</taxon>
        <taxon>Sinomicrobium</taxon>
    </lineage>
</organism>
<dbReference type="AlphaFoldDB" id="A0A3N0E7H6"/>
<reference evidence="4 5" key="1">
    <citation type="submission" date="2018-10" db="EMBL/GenBank/DDBJ databases">
        <title>Sinomicrobium pectinilyticum sp. nov., a pectinase-producing bacterium isolated from alkaline and saline soil, and emended description of the genus Sinomicrobium.</title>
        <authorList>
            <person name="Cheng B."/>
            <person name="Li C."/>
            <person name="Lai Q."/>
            <person name="Du M."/>
            <person name="Shao Z."/>
            <person name="Xu P."/>
            <person name="Yang C."/>
        </authorList>
    </citation>
    <scope>NUCLEOTIDE SEQUENCE [LARGE SCALE GENOMIC DNA]</scope>
    <source>
        <strain evidence="4 5">5DNS001</strain>
    </source>
</reference>
<comment type="caution">
    <text evidence="4">The sequence shown here is derived from an EMBL/GenBank/DDBJ whole genome shotgun (WGS) entry which is preliminary data.</text>
</comment>
<accession>A0A3N0E7H6</accession>
<dbReference type="PANTHER" id="PTHR37299:SF1">
    <property type="entry name" value="STAGE 0 SPORULATION PROTEIN A HOMOLOG"/>
    <property type="match status" value="1"/>
</dbReference>
<dbReference type="InterPro" id="IPR011006">
    <property type="entry name" value="CheY-like_superfamily"/>
</dbReference>
<evidence type="ECO:0000259" key="2">
    <source>
        <dbReference type="PROSITE" id="PS50110"/>
    </source>
</evidence>
<keyword evidence="4" id="KW-0238">DNA-binding</keyword>
<dbReference type="Pfam" id="PF04397">
    <property type="entry name" value="LytTR"/>
    <property type="match status" value="1"/>
</dbReference>
<dbReference type="SMART" id="SM00850">
    <property type="entry name" value="LytTR"/>
    <property type="match status" value="1"/>
</dbReference>
<dbReference type="GO" id="GO:0000156">
    <property type="term" value="F:phosphorelay response regulator activity"/>
    <property type="evidence" value="ECO:0007669"/>
    <property type="project" value="InterPro"/>
</dbReference>
<dbReference type="SMART" id="SM00448">
    <property type="entry name" value="REC"/>
    <property type="match status" value="1"/>
</dbReference>
<dbReference type="OrthoDB" id="2168082at2"/>
<evidence type="ECO:0000256" key="1">
    <source>
        <dbReference type="PROSITE-ProRule" id="PRU00169"/>
    </source>
</evidence>
<feature type="modified residue" description="4-aspartylphosphate" evidence="1">
    <location>
        <position position="53"/>
    </location>
</feature>
<evidence type="ECO:0000259" key="3">
    <source>
        <dbReference type="PROSITE" id="PS50930"/>
    </source>
</evidence>
<feature type="domain" description="HTH LytTR-type" evidence="3">
    <location>
        <begin position="153"/>
        <end position="244"/>
    </location>
</feature>
<dbReference type="RefSeq" id="WP_123216789.1">
    <property type="nucleotide sequence ID" value="NZ_RJTM01000102.1"/>
</dbReference>
<dbReference type="EMBL" id="RJTM01000102">
    <property type="protein sequence ID" value="RNL83740.1"/>
    <property type="molecule type" value="Genomic_DNA"/>
</dbReference>
<dbReference type="PROSITE" id="PS50930">
    <property type="entry name" value="HTH_LYTTR"/>
    <property type="match status" value="1"/>
</dbReference>
<keyword evidence="5" id="KW-1185">Reference proteome</keyword>
<dbReference type="PROSITE" id="PS50110">
    <property type="entry name" value="RESPONSE_REGULATORY"/>
    <property type="match status" value="1"/>
</dbReference>
<protein>
    <submittedName>
        <fullName evidence="4">DNA-binding response regulator</fullName>
    </submittedName>
</protein>
<dbReference type="InterPro" id="IPR046947">
    <property type="entry name" value="LytR-like"/>
</dbReference>
<evidence type="ECO:0000313" key="4">
    <source>
        <dbReference type="EMBL" id="RNL83740.1"/>
    </source>
</evidence>
<feature type="domain" description="Response regulatory" evidence="2">
    <location>
        <begin position="2"/>
        <end position="113"/>
    </location>
</feature>
<sequence>MKCVIIDDEPLAIDVLKGYCEKIQFMEVVGTYTNALDAIAVIKEREVDLIFSDIEMPQISGIDFIHSMDNKPMFIFTTAYSQYAIEGFELNAVDYLVKPIPYHRFVKAVVRAKELMSFKEKEKNMRLPHISPSCGVQDGQTGYIFVKADYENIKLNIDDIVYIQGLKDYLKIHIAGVNKPVLTLLSFGDFLEKVPEEQFLRIHKSFVVNVSYIRSVQKNKVIINDNRIPIGESYKTAFMERLGL</sequence>
<dbReference type="GO" id="GO:0003677">
    <property type="term" value="F:DNA binding"/>
    <property type="evidence" value="ECO:0007669"/>
    <property type="project" value="UniProtKB-KW"/>
</dbReference>